<sequence>MAPPAIKSGRLELEVEKVRHEQVHQSKVAVLSNSADGARLWSGCEAAAPRLKEQAEEAPLVSVSCKDGSILHSVTSIPTANVRLICQAPSTAGGLLCVTGDGWLLHLNSDSGALLGSHALPNTPAEAAAAAPATPPACDGTAAADGQQPDGSTDAEQAVAGTGAAGAAQEAEAVFDATVEHAAGPEFVAESGYRGLRDGYLFRNGDKGSGYYRKDVVRRYCASATVAVDPAYAPAAPVSDGAAAPAGGATQQALAESRQFIQRLMRAPPNMQSAITDAACSLLYTASLGATDTAVRVWRLHWGGGRDGGAPEHSGTSTSSSSCPVPELYHTLTGHTGPVVCMALSPDASLLVTGSSDRTIRVWSTAAWHCLRVLQAHGGGIKGLVVAPDGAMLYSAAADNTIRAWSTQHWVCLRTMHGRHDDTCWPACLALSPDGKLLASGSTGPFGASNIKVFQAGSGGSHEPGTCLATFAQMGADEKGETTALLWSPDSCTLHAGTSNGTLTAWSLQWKASQARAGIRRGFL</sequence>
<dbReference type="PROSITE" id="PS50082">
    <property type="entry name" value="WD_REPEATS_2"/>
    <property type="match status" value="2"/>
</dbReference>
<dbReference type="SUPFAM" id="SSF50998">
    <property type="entry name" value="Quinoprotein alcohol dehydrogenase-like"/>
    <property type="match status" value="1"/>
</dbReference>
<feature type="region of interest" description="Disordered" evidence="4">
    <location>
        <begin position="126"/>
        <end position="163"/>
    </location>
</feature>
<feature type="repeat" description="WD" evidence="3">
    <location>
        <begin position="374"/>
        <end position="406"/>
    </location>
</feature>
<evidence type="ECO:0000256" key="4">
    <source>
        <dbReference type="SAM" id="MobiDB-lite"/>
    </source>
</evidence>
<keyword evidence="2" id="KW-0677">Repeat</keyword>
<reference evidence="5" key="2">
    <citation type="submission" date="2020-11" db="EMBL/GenBank/DDBJ databases">
        <authorList>
            <person name="Cecchin M."/>
            <person name="Marcolungo L."/>
            <person name="Rossato M."/>
            <person name="Girolomoni L."/>
            <person name="Cosentino E."/>
            <person name="Cuine S."/>
            <person name="Li-Beisson Y."/>
            <person name="Delledonne M."/>
            <person name="Ballottari M."/>
        </authorList>
    </citation>
    <scope>NUCLEOTIDE SEQUENCE</scope>
    <source>
        <strain evidence="5">211/11P</strain>
        <tissue evidence="5">Whole cell</tissue>
    </source>
</reference>
<keyword evidence="6" id="KW-1185">Reference proteome</keyword>
<dbReference type="PANTHER" id="PTHR19848">
    <property type="entry name" value="WD40 REPEAT PROTEIN"/>
    <property type="match status" value="1"/>
</dbReference>
<dbReference type="PANTHER" id="PTHR19848:SF8">
    <property type="entry name" value="F-BOX AND WD REPEAT DOMAIN CONTAINING 7"/>
    <property type="match status" value="1"/>
</dbReference>
<comment type="caution">
    <text evidence="5">The sequence shown here is derived from an EMBL/GenBank/DDBJ whole genome shotgun (WGS) entry which is preliminary data.</text>
</comment>
<dbReference type="PROSITE" id="PS50294">
    <property type="entry name" value="WD_REPEATS_REGION"/>
    <property type="match status" value="2"/>
</dbReference>
<proteinExistence type="predicted"/>
<evidence type="ECO:0000256" key="1">
    <source>
        <dbReference type="ARBA" id="ARBA00022574"/>
    </source>
</evidence>
<evidence type="ECO:0000256" key="2">
    <source>
        <dbReference type="ARBA" id="ARBA00022737"/>
    </source>
</evidence>
<dbReference type="AlphaFoldDB" id="A0A9D4Z1S4"/>
<dbReference type="EMBL" id="SIDB01000001">
    <property type="protein sequence ID" value="KAI3438219.1"/>
    <property type="molecule type" value="Genomic_DNA"/>
</dbReference>
<keyword evidence="1 3" id="KW-0853">WD repeat</keyword>
<dbReference type="InterPro" id="IPR001680">
    <property type="entry name" value="WD40_rpt"/>
</dbReference>
<dbReference type="Gene3D" id="2.130.10.10">
    <property type="entry name" value="YVTN repeat-like/Quinoprotein amine dehydrogenase"/>
    <property type="match status" value="2"/>
</dbReference>
<dbReference type="OrthoDB" id="674604at2759"/>
<evidence type="ECO:0000313" key="6">
    <source>
        <dbReference type="Proteomes" id="UP001055712"/>
    </source>
</evidence>
<dbReference type="InterPro" id="IPR011047">
    <property type="entry name" value="Quinoprotein_ADH-like_sf"/>
</dbReference>
<protein>
    <submittedName>
        <fullName evidence="5">Uncharacterized protein</fullName>
    </submittedName>
</protein>
<dbReference type="Proteomes" id="UP001055712">
    <property type="component" value="Unassembled WGS sequence"/>
</dbReference>
<dbReference type="SMART" id="SM00320">
    <property type="entry name" value="WD40"/>
    <property type="match status" value="4"/>
</dbReference>
<reference evidence="5" key="1">
    <citation type="journal article" date="2019" name="Plant J.">
        <title>Chlorella vulgaris genome assembly and annotation reveals the molecular basis for metabolic acclimation to high light conditions.</title>
        <authorList>
            <person name="Cecchin M."/>
            <person name="Marcolungo L."/>
            <person name="Rossato M."/>
            <person name="Girolomoni L."/>
            <person name="Cosentino E."/>
            <person name="Cuine S."/>
            <person name="Li-Beisson Y."/>
            <person name="Delledonne M."/>
            <person name="Ballottari M."/>
        </authorList>
    </citation>
    <scope>NUCLEOTIDE SEQUENCE</scope>
    <source>
        <strain evidence="5">211/11P</strain>
    </source>
</reference>
<gene>
    <name evidence="5" type="ORF">D9Q98_000656</name>
</gene>
<organism evidence="5 6">
    <name type="scientific">Chlorella vulgaris</name>
    <name type="common">Green alga</name>
    <dbReference type="NCBI Taxonomy" id="3077"/>
    <lineage>
        <taxon>Eukaryota</taxon>
        <taxon>Viridiplantae</taxon>
        <taxon>Chlorophyta</taxon>
        <taxon>core chlorophytes</taxon>
        <taxon>Trebouxiophyceae</taxon>
        <taxon>Chlorellales</taxon>
        <taxon>Chlorellaceae</taxon>
        <taxon>Chlorella clade</taxon>
        <taxon>Chlorella</taxon>
    </lineage>
</organism>
<name>A0A9D4Z1S4_CHLVU</name>
<evidence type="ECO:0000256" key="3">
    <source>
        <dbReference type="PROSITE-ProRule" id="PRU00221"/>
    </source>
</evidence>
<dbReference type="InterPro" id="IPR015943">
    <property type="entry name" value="WD40/YVTN_repeat-like_dom_sf"/>
</dbReference>
<evidence type="ECO:0000313" key="5">
    <source>
        <dbReference type="EMBL" id="KAI3438219.1"/>
    </source>
</evidence>
<accession>A0A9D4Z1S4</accession>
<feature type="repeat" description="WD" evidence="3">
    <location>
        <begin position="332"/>
        <end position="364"/>
    </location>
</feature>
<feature type="compositionally biased region" description="Low complexity" evidence="4">
    <location>
        <begin position="154"/>
        <end position="163"/>
    </location>
</feature>
<dbReference type="Pfam" id="PF00400">
    <property type="entry name" value="WD40"/>
    <property type="match status" value="3"/>
</dbReference>
<feature type="compositionally biased region" description="Low complexity" evidence="4">
    <location>
        <begin position="126"/>
        <end position="144"/>
    </location>
</feature>